<accession>A0ABU5E1Q9</accession>
<dbReference type="InterPro" id="IPR004113">
    <property type="entry name" value="FAD-bd_oxidored_4_C"/>
</dbReference>
<dbReference type="Gene3D" id="3.30.70.2740">
    <property type="match status" value="1"/>
</dbReference>
<dbReference type="InterPro" id="IPR006094">
    <property type="entry name" value="Oxid_FAD_bind_N"/>
</dbReference>
<dbReference type="SUPFAM" id="SSF56176">
    <property type="entry name" value="FAD-binding/transporter-associated domain-like"/>
    <property type="match status" value="1"/>
</dbReference>
<comment type="cofactor">
    <cofactor evidence="1">
        <name>FAD</name>
        <dbReference type="ChEBI" id="CHEBI:57692"/>
    </cofactor>
</comment>
<feature type="domain" description="FAD-binding PCMH-type" evidence="6">
    <location>
        <begin position="37"/>
        <end position="216"/>
    </location>
</feature>
<dbReference type="InterPro" id="IPR016164">
    <property type="entry name" value="FAD-linked_Oxase-like_C"/>
</dbReference>
<dbReference type="InterPro" id="IPR016169">
    <property type="entry name" value="FAD-bd_PCMH_sub2"/>
</dbReference>
<name>A0ABU5E1Q9_9PROT</name>
<dbReference type="EMBL" id="JAXCLX010000003">
    <property type="protein sequence ID" value="MDY0873531.1"/>
    <property type="molecule type" value="Genomic_DNA"/>
</dbReference>
<dbReference type="PANTHER" id="PTHR43716:SF1">
    <property type="entry name" value="D-2-HYDROXYGLUTARATE DEHYDROGENASE, MITOCHONDRIAL"/>
    <property type="match status" value="1"/>
</dbReference>
<sequence>MKMSDVIDDLRAALGNGAVLTGDDIGSKHRSDMSMTGRSLPKALIRPRDPAQVATALRICHAHRQAVVPQGGLTGLAGGANAGPGDIALSLDLLSGVEELDREAATLTVLAGTPLERAQMAAADAGFLLPLDLGSRGTAQVGGNLATNAGGNRVIRYGMARAQVLGLEVVLADGTILSSLNKMLKNNAGFDLKQLFIGSEGTLGIITRVVFRLKPLPRVTSTAFCALESFQAVLALLQKAERELGGPSAFEVMWPDFYRFVTEHKMTNARPFAEEHPFNVLIEHQGLDTENDPARFQGFLEAALEEGLLLDAMVAQNEKEAQAFWRVREGYALDTLPAIVNFDVSLAIGRIGAFVDECRSNLSKRWPGGRFFFYGHIGDSNLHITTCVDYRDGEDMHDVDEIVYRTVRDFAGSVSAEHGIGTLKRDYLGYSRTAEEIAVMRRIKTALDPQGILNPGKVI</sequence>
<evidence type="ECO:0000256" key="2">
    <source>
        <dbReference type="ARBA" id="ARBA00008000"/>
    </source>
</evidence>
<organism evidence="7 8">
    <name type="scientific">Dongia rigui</name>
    <dbReference type="NCBI Taxonomy" id="940149"/>
    <lineage>
        <taxon>Bacteria</taxon>
        <taxon>Pseudomonadati</taxon>
        <taxon>Pseudomonadota</taxon>
        <taxon>Alphaproteobacteria</taxon>
        <taxon>Rhodospirillales</taxon>
        <taxon>Dongiaceae</taxon>
        <taxon>Dongia</taxon>
    </lineage>
</organism>
<keyword evidence="4" id="KW-0274">FAD</keyword>
<dbReference type="PANTHER" id="PTHR43716">
    <property type="entry name" value="D-2-HYDROXYGLUTARATE DEHYDROGENASE, MITOCHONDRIAL"/>
    <property type="match status" value="1"/>
</dbReference>
<evidence type="ECO:0000256" key="3">
    <source>
        <dbReference type="ARBA" id="ARBA00022630"/>
    </source>
</evidence>
<evidence type="ECO:0000259" key="6">
    <source>
        <dbReference type="PROSITE" id="PS51387"/>
    </source>
</evidence>
<evidence type="ECO:0000256" key="5">
    <source>
        <dbReference type="ARBA" id="ARBA00023002"/>
    </source>
</evidence>
<dbReference type="InterPro" id="IPR016171">
    <property type="entry name" value="Vanillyl_alc_oxidase_C-sub2"/>
</dbReference>
<keyword evidence="3" id="KW-0285">Flavoprotein</keyword>
<dbReference type="SUPFAM" id="SSF55103">
    <property type="entry name" value="FAD-linked oxidases, C-terminal domain"/>
    <property type="match status" value="1"/>
</dbReference>
<evidence type="ECO:0000313" key="7">
    <source>
        <dbReference type="EMBL" id="MDY0873531.1"/>
    </source>
</evidence>
<keyword evidence="8" id="KW-1185">Reference proteome</keyword>
<dbReference type="Proteomes" id="UP001271769">
    <property type="component" value="Unassembled WGS sequence"/>
</dbReference>
<evidence type="ECO:0000313" key="8">
    <source>
        <dbReference type="Proteomes" id="UP001271769"/>
    </source>
</evidence>
<dbReference type="Pfam" id="PF01565">
    <property type="entry name" value="FAD_binding_4"/>
    <property type="match status" value="1"/>
</dbReference>
<dbReference type="PROSITE" id="PS51387">
    <property type="entry name" value="FAD_PCMH"/>
    <property type="match status" value="1"/>
</dbReference>
<dbReference type="InterPro" id="IPR051264">
    <property type="entry name" value="FAD-oxidored/transferase_4"/>
</dbReference>
<dbReference type="InterPro" id="IPR016167">
    <property type="entry name" value="FAD-bd_PCMH_sub1"/>
</dbReference>
<evidence type="ECO:0000256" key="1">
    <source>
        <dbReference type="ARBA" id="ARBA00001974"/>
    </source>
</evidence>
<dbReference type="Gene3D" id="3.30.70.2190">
    <property type="match status" value="1"/>
</dbReference>
<dbReference type="InterPro" id="IPR036318">
    <property type="entry name" value="FAD-bd_PCMH-like_sf"/>
</dbReference>
<comment type="caution">
    <text evidence="7">The sequence shown here is derived from an EMBL/GenBank/DDBJ whole genome shotgun (WGS) entry which is preliminary data.</text>
</comment>
<protein>
    <submittedName>
        <fullName evidence="7">FAD-binding oxidoreductase</fullName>
    </submittedName>
</protein>
<comment type="similarity">
    <text evidence="2">Belongs to the FAD-binding oxidoreductase/transferase type 4 family.</text>
</comment>
<gene>
    <name evidence="7" type="ORF">SMD31_16445</name>
</gene>
<dbReference type="Gene3D" id="3.30.465.10">
    <property type="match status" value="1"/>
</dbReference>
<dbReference type="Gene3D" id="3.30.43.10">
    <property type="entry name" value="Uridine Diphospho-n-acetylenolpyruvylglucosamine Reductase, domain 2"/>
    <property type="match status" value="1"/>
</dbReference>
<dbReference type="Pfam" id="PF02913">
    <property type="entry name" value="FAD-oxidase_C"/>
    <property type="match status" value="1"/>
</dbReference>
<dbReference type="RefSeq" id="WP_320502005.1">
    <property type="nucleotide sequence ID" value="NZ_JAXCLX010000003.1"/>
</dbReference>
<evidence type="ECO:0000256" key="4">
    <source>
        <dbReference type="ARBA" id="ARBA00022827"/>
    </source>
</evidence>
<keyword evidence="5" id="KW-0560">Oxidoreductase</keyword>
<proteinExistence type="inferred from homology"/>
<dbReference type="InterPro" id="IPR016166">
    <property type="entry name" value="FAD-bd_PCMH"/>
</dbReference>
<reference evidence="7 8" key="1">
    <citation type="journal article" date="2013" name="Antonie Van Leeuwenhoek">
        <title>Dongia rigui sp. nov., isolated from freshwater of a large wetland in Korea.</title>
        <authorList>
            <person name="Baik K.S."/>
            <person name="Hwang Y.M."/>
            <person name="Choi J.S."/>
            <person name="Kwon J."/>
            <person name="Seong C.N."/>
        </authorList>
    </citation>
    <scope>NUCLEOTIDE SEQUENCE [LARGE SCALE GENOMIC DNA]</scope>
    <source>
        <strain evidence="7 8">04SU4-P</strain>
    </source>
</reference>
<dbReference type="Gene3D" id="1.10.45.10">
    <property type="entry name" value="Vanillyl-alcohol Oxidase, Chain A, domain 4"/>
    <property type="match status" value="1"/>
</dbReference>